<keyword evidence="2" id="KW-1185">Reference proteome</keyword>
<sequence>MRARLHEEEKVGYCIWCHMEGSSDLVNDGGWGLPLKRWAHKAREIEWSRSVERSALGWSGVM</sequence>
<proteinExistence type="predicted"/>
<comment type="caution">
    <text evidence="1">The sequence shown here is derived from an EMBL/GenBank/DDBJ whole genome shotgun (WGS) entry which is preliminary data.</text>
</comment>
<reference evidence="1 2" key="1">
    <citation type="submission" date="2018-10" db="EMBL/GenBank/DDBJ databases">
        <title>A high-quality apple genome assembly.</title>
        <authorList>
            <person name="Hu J."/>
        </authorList>
    </citation>
    <scope>NUCLEOTIDE SEQUENCE [LARGE SCALE GENOMIC DNA]</scope>
    <source>
        <strain evidence="2">cv. HFTH1</strain>
        <tissue evidence="1">Young leaf</tissue>
    </source>
</reference>
<evidence type="ECO:0000313" key="2">
    <source>
        <dbReference type="Proteomes" id="UP000290289"/>
    </source>
</evidence>
<protein>
    <submittedName>
        <fullName evidence="1">Uncharacterized protein</fullName>
    </submittedName>
</protein>
<name>A0A498JXS6_MALDO</name>
<organism evidence="1 2">
    <name type="scientific">Malus domestica</name>
    <name type="common">Apple</name>
    <name type="synonym">Pyrus malus</name>
    <dbReference type="NCBI Taxonomy" id="3750"/>
    <lineage>
        <taxon>Eukaryota</taxon>
        <taxon>Viridiplantae</taxon>
        <taxon>Streptophyta</taxon>
        <taxon>Embryophyta</taxon>
        <taxon>Tracheophyta</taxon>
        <taxon>Spermatophyta</taxon>
        <taxon>Magnoliopsida</taxon>
        <taxon>eudicotyledons</taxon>
        <taxon>Gunneridae</taxon>
        <taxon>Pentapetalae</taxon>
        <taxon>rosids</taxon>
        <taxon>fabids</taxon>
        <taxon>Rosales</taxon>
        <taxon>Rosaceae</taxon>
        <taxon>Amygdaloideae</taxon>
        <taxon>Maleae</taxon>
        <taxon>Malus</taxon>
    </lineage>
</organism>
<dbReference type="AlphaFoldDB" id="A0A498JXS6"/>
<evidence type="ECO:0000313" key="1">
    <source>
        <dbReference type="EMBL" id="RXH98282.1"/>
    </source>
</evidence>
<dbReference type="Proteomes" id="UP000290289">
    <property type="component" value="Chromosome 5"/>
</dbReference>
<accession>A0A498JXS6</accession>
<dbReference type="EMBL" id="RDQH01000331">
    <property type="protein sequence ID" value="RXH98282.1"/>
    <property type="molecule type" value="Genomic_DNA"/>
</dbReference>
<gene>
    <name evidence="1" type="ORF">DVH24_010607</name>
</gene>